<dbReference type="Gene3D" id="2.40.30.170">
    <property type="match status" value="1"/>
</dbReference>
<keyword evidence="1" id="KW-1133">Transmembrane helix</keyword>
<dbReference type="PANTHER" id="PTHR30438:SF1">
    <property type="entry name" value="36 KDA ANTIGEN"/>
    <property type="match status" value="1"/>
</dbReference>
<name>A0AA92VAT5_9BACT</name>
<dbReference type="InterPro" id="IPR059052">
    <property type="entry name" value="HH_YbhG-like"/>
</dbReference>
<keyword evidence="1" id="KW-0472">Membrane</keyword>
<dbReference type="AlphaFoldDB" id="A0AA92VAT5"/>
<keyword evidence="1" id="KW-0812">Transmembrane</keyword>
<dbReference type="SUPFAM" id="SSF111369">
    <property type="entry name" value="HlyD-like secretion proteins"/>
    <property type="match status" value="1"/>
</dbReference>
<gene>
    <name evidence="3" type="ORF">DW026_07390</name>
</gene>
<feature type="transmembrane region" description="Helical" evidence="1">
    <location>
        <begin position="6"/>
        <end position="30"/>
    </location>
</feature>
<dbReference type="Gene3D" id="2.40.50.100">
    <property type="match status" value="1"/>
</dbReference>
<dbReference type="Pfam" id="PF25881">
    <property type="entry name" value="HH_YBHG"/>
    <property type="match status" value="1"/>
</dbReference>
<protein>
    <submittedName>
        <fullName evidence="3">Biotin/lipoyl-binding protein</fullName>
    </submittedName>
</protein>
<dbReference type="RefSeq" id="WP_118416284.1">
    <property type="nucleotide sequence ID" value="NZ_QROP01000015.1"/>
</dbReference>
<evidence type="ECO:0000313" key="3">
    <source>
        <dbReference type="EMBL" id="RHL38410.1"/>
    </source>
</evidence>
<organism evidence="3 4">
    <name type="scientific">Segatella copri</name>
    <dbReference type="NCBI Taxonomy" id="165179"/>
    <lineage>
        <taxon>Bacteria</taxon>
        <taxon>Pseudomonadati</taxon>
        <taxon>Bacteroidota</taxon>
        <taxon>Bacteroidia</taxon>
        <taxon>Bacteroidales</taxon>
        <taxon>Prevotellaceae</taxon>
        <taxon>Segatella</taxon>
    </lineage>
</organism>
<dbReference type="PANTHER" id="PTHR30438">
    <property type="entry name" value="36 KDA ANTIGEN-RELATED"/>
    <property type="match status" value="1"/>
</dbReference>
<feature type="domain" description="YbhG-like alpha-helical hairpin" evidence="2">
    <location>
        <begin position="80"/>
        <end position="204"/>
    </location>
</feature>
<accession>A0AA92VAT5</accession>
<reference evidence="3 4" key="1">
    <citation type="submission" date="2018-08" db="EMBL/GenBank/DDBJ databases">
        <title>A genome reference for cultivated species of the human gut microbiota.</title>
        <authorList>
            <person name="Zou Y."/>
            <person name="Xue W."/>
            <person name="Luo G."/>
        </authorList>
    </citation>
    <scope>NUCLEOTIDE SEQUENCE [LARGE SCALE GENOMIC DNA]</scope>
    <source>
        <strain evidence="3 4">AF38-11</strain>
    </source>
</reference>
<sequence length="341" mass="37222">MKKNKIITSVLAMALVLIAVILIVITVGLFKTTKEETLEGQAETTDYRLSSKVPSRVLELRVKEGDFVHKGDTLVVLEAPDVEAKLSQATAAYDAAKAMEDKVYSGTRQEDIQAAYEMWQKSIAAVDVTHKTYNRVLRLFENGVMAEQKRDEAKAQYDAAIATEKAAKAKYDMAVNGARKEEKAMAQAQANRAKGAIAEVHSYIKETVLTATADGMVTEIFPEVGELVGTGAPIMNVSVVKDVWFVFNIREDKLKGYSIGTQAAVYVPAVDKTIPVRITLMKDVGSFAVWKATKALDDLDLKTFEVQAHPLQPVSNIMSGMSAVLRKSSSATSEAPKNNSK</sequence>
<evidence type="ECO:0000256" key="1">
    <source>
        <dbReference type="SAM" id="Phobius"/>
    </source>
</evidence>
<dbReference type="EMBL" id="QROP01000015">
    <property type="protein sequence ID" value="RHL38410.1"/>
    <property type="molecule type" value="Genomic_DNA"/>
</dbReference>
<evidence type="ECO:0000259" key="2">
    <source>
        <dbReference type="Pfam" id="PF25881"/>
    </source>
</evidence>
<proteinExistence type="predicted"/>
<comment type="caution">
    <text evidence="3">The sequence shown here is derived from an EMBL/GenBank/DDBJ whole genome shotgun (WGS) entry which is preliminary data.</text>
</comment>
<evidence type="ECO:0000313" key="4">
    <source>
        <dbReference type="Proteomes" id="UP000283672"/>
    </source>
</evidence>
<dbReference type="Proteomes" id="UP000283672">
    <property type="component" value="Unassembled WGS sequence"/>
</dbReference>